<accession>A0A2T7PB40</accession>
<dbReference type="SUPFAM" id="SSF48350">
    <property type="entry name" value="GTPase activation domain, GAP"/>
    <property type="match status" value="1"/>
</dbReference>
<feature type="region of interest" description="Disordered" evidence="2">
    <location>
        <begin position="1"/>
        <end position="20"/>
    </location>
</feature>
<keyword evidence="5" id="KW-1185">Reference proteome</keyword>
<dbReference type="EMBL" id="PZQS01000005">
    <property type="protein sequence ID" value="PVD30622.1"/>
    <property type="molecule type" value="Genomic_DNA"/>
</dbReference>
<organism evidence="4 5">
    <name type="scientific">Pomacea canaliculata</name>
    <name type="common">Golden apple snail</name>
    <dbReference type="NCBI Taxonomy" id="400727"/>
    <lineage>
        <taxon>Eukaryota</taxon>
        <taxon>Metazoa</taxon>
        <taxon>Spiralia</taxon>
        <taxon>Lophotrochozoa</taxon>
        <taxon>Mollusca</taxon>
        <taxon>Gastropoda</taxon>
        <taxon>Caenogastropoda</taxon>
        <taxon>Architaenioglossa</taxon>
        <taxon>Ampullarioidea</taxon>
        <taxon>Ampullariidae</taxon>
        <taxon>Pomacea</taxon>
    </lineage>
</organism>
<dbReference type="SMART" id="SM00324">
    <property type="entry name" value="RhoGAP"/>
    <property type="match status" value="1"/>
</dbReference>
<reference evidence="4 5" key="1">
    <citation type="submission" date="2018-04" db="EMBL/GenBank/DDBJ databases">
        <title>The genome of golden apple snail Pomacea canaliculata provides insight into stress tolerance and invasive adaptation.</title>
        <authorList>
            <person name="Liu C."/>
            <person name="Liu B."/>
            <person name="Ren Y."/>
            <person name="Zhang Y."/>
            <person name="Wang H."/>
            <person name="Li S."/>
            <person name="Jiang F."/>
            <person name="Yin L."/>
            <person name="Zhang G."/>
            <person name="Qian W."/>
            <person name="Fan W."/>
        </authorList>
    </citation>
    <scope>NUCLEOTIDE SEQUENCE [LARGE SCALE GENOMIC DNA]</scope>
    <source>
        <strain evidence="4">SZHN2017</strain>
        <tissue evidence="4">Muscle</tissue>
    </source>
</reference>
<dbReference type="InterPro" id="IPR042869">
    <property type="entry name" value="ARHGAP11A/B"/>
</dbReference>
<dbReference type="Gene3D" id="1.10.555.10">
    <property type="entry name" value="Rho GTPase activation protein"/>
    <property type="match status" value="1"/>
</dbReference>
<protein>
    <recommendedName>
        <fullName evidence="3">Rho-GAP domain-containing protein</fullName>
    </recommendedName>
</protein>
<dbReference type="PROSITE" id="PS50238">
    <property type="entry name" value="RHOGAP"/>
    <property type="match status" value="1"/>
</dbReference>
<evidence type="ECO:0000256" key="2">
    <source>
        <dbReference type="SAM" id="MobiDB-lite"/>
    </source>
</evidence>
<dbReference type="OrthoDB" id="410651at2759"/>
<evidence type="ECO:0000256" key="1">
    <source>
        <dbReference type="SAM" id="Coils"/>
    </source>
</evidence>
<proteinExistence type="predicted"/>
<dbReference type="GO" id="GO:0007165">
    <property type="term" value="P:signal transduction"/>
    <property type="evidence" value="ECO:0007669"/>
    <property type="project" value="InterPro"/>
</dbReference>
<dbReference type="PANTHER" id="PTHR15670:SF4">
    <property type="entry name" value="RHO GTPASE-ACTIVATING PROTEIN 11A"/>
    <property type="match status" value="1"/>
</dbReference>
<comment type="caution">
    <text evidence="4">The sequence shown here is derived from an EMBL/GenBank/DDBJ whole genome shotgun (WGS) entry which is preliminary data.</text>
</comment>
<evidence type="ECO:0000313" key="4">
    <source>
        <dbReference type="EMBL" id="PVD30622.1"/>
    </source>
</evidence>
<dbReference type="AlphaFoldDB" id="A0A2T7PB40"/>
<feature type="domain" description="Rho-GAP" evidence="3">
    <location>
        <begin position="36"/>
        <end position="226"/>
    </location>
</feature>
<evidence type="ECO:0000259" key="3">
    <source>
        <dbReference type="PROSITE" id="PS50238"/>
    </source>
</evidence>
<keyword evidence="1" id="KW-0175">Coiled coil</keyword>
<dbReference type="STRING" id="400727.A0A2T7PB40"/>
<name>A0A2T7PB40_POMCA</name>
<evidence type="ECO:0000313" key="5">
    <source>
        <dbReference type="Proteomes" id="UP000245119"/>
    </source>
</evidence>
<dbReference type="GO" id="GO:0005096">
    <property type="term" value="F:GTPase activator activity"/>
    <property type="evidence" value="ECO:0007669"/>
    <property type="project" value="TreeGrafter"/>
</dbReference>
<sequence>MEDQGRPSSGRRVLAQAKSSSSPLRDKLDFQFRFGVPLEQLPCLYLGDCGYVPAFLEDAGKVIKKNIDCEGLFRKSGDLRRQNVLKSQVEQGCSLSECDVHDVTSLVKFFFRLLPEPLVPCLFHDPLLACLNITHHDRRVEAVQGLCFSLPAHHLSSLRYFMRLLAHVAAMSVVNRMTARNLAVVLTPSLIRMKSRSKLMTEEELRALPRQTALVEHLICHAATIGVMTSRMFHGSLRLLEDMSSKLKAKKKKKNAEAQRKILEKQLESEKLLLFFIADLGFRPNSCHSVPDTQVMSVPNARISFVPRKKQRSPSNCTRSCGQSLSNTCKNKKYVKSFL</sequence>
<dbReference type="PANTHER" id="PTHR15670">
    <property type="entry name" value="RHO GTPASE ACTIVATING PROTEIN 11A"/>
    <property type="match status" value="1"/>
</dbReference>
<dbReference type="Proteomes" id="UP000245119">
    <property type="component" value="Linkage Group LG5"/>
</dbReference>
<dbReference type="InterPro" id="IPR000198">
    <property type="entry name" value="RhoGAP_dom"/>
</dbReference>
<dbReference type="Pfam" id="PF00620">
    <property type="entry name" value="RhoGAP"/>
    <property type="match status" value="1"/>
</dbReference>
<gene>
    <name evidence="4" type="ORF">C0Q70_09895</name>
</gene>
<dbReference type="InterPro" id="IPR008936">
    <property type="entry name" value="Rho_GTPase_activation_prot"/>
</dbReference>
<feature type="coiled-coil region" evidence="1">
    <location>
        <begin position="237"/>
        <end position="273"/>
    </location>
</feature>